<dbReference type="RefSeq" id="WP_194122774.1">
    <property type="nucleotide sequence ID" value="NZ_JACYGY010000001.1"/>
</dbReference>
<keyword evidence="2" id="KW-1185">Reference proteome</keyword>
<evidence type="ECO:0000313" key="2">
    <source>
        <dbReference type="Proteomes" id="UP000634134"/>
    </source>
</evidence>
<organism evidence="1 2">
    <name type="scientific">Dyadobacter subterraneus</name>
    <dbReference type="NCBI Taxonomy" id="2773304"/>
    <lineage>
        <taxon>Bacteria</taxon>
        <taxon>Pseudomonadati</taxon>
        <taxon>Bacteroidota</taxon>
        <taxon>Cytophagia</taxon>
        <taxon>Cytophagales</taxon>
        <taxon>Spirosomataceae</taxon>
        <taxon>Dyadobacter</taxon>
    </lineage>
</organism>
<sequence>MNSSEQKEFESVTPAQAEVLETVSIIRHNLELQSLNLEENSAAKEGYEEAIILLTENKNSYDQISSSIKNHVSQAIAVLAINYLNGECSRETFLALIPNE</sequence>
<comment type="caution">
    <text evidence="1">The sequence shown here is derived from an EMBL/GenBank/DDBJ whole genome shotgun (WGS) entry which is preliminary data.</text>
</comment>
<accession>A0ABR9WGV9</accession>
<name>A0ABR9WGV9_9BACT</name>
<dbReference type="EMBL" id="JACYGY010000001">
    <property type="protein sequence ID" value="MBE9464735.1"/>
    <property type="molecule type" value="Genomic_DNA"/>
</dbReference>
<dbReference type="Proteomes" id="UP000634134">
    <property type="component" value="Unassembled WGS sequence"/>
</dbReference>
<gene>
    <name evidence="1" type="ORF">IEE83_22860</name>
</gene>
<evidence type="ECO:0000313" key="1">
    <source>
        <dbReference type="EMBL" id="MBE9464735.1"/>
    </source>
</evidence>
<proteinExistence type="predicted"/>
<reference evidence="2" key="1">
    <citation type="submission" date="2023-07" db="EMBL/GenBank/DDBJ databases">
        <title>Dyadobacter sp. nov 'subterranea' isolated from contaminted grondwater.</title>
        <authorList>
            <person name="Szabo I."/>
            <person name="Al-Omari J."/>
            <person name="Szerdahelyi S.G."/>
            <person name="Rado J."/>
        </authorList>
    </citation>
    <scope>NUCLEOTIDE SEQUENCE [LARGE SCALE GENOMIC DNA]</scope>
    <source>
        <strain evidence="2">UP-52</strain>
    </source>
</reference>
<protein>
    <submittedName>
        <fullName evidence="1">Uncharacterized protein</fullName>
    </submittedName>
</protein>